<dbReference type="PROSITE" id="PS51257">
    <property type="entry name" value="PROKAR_LIPOPROTEIN"/>
    <property type="match status" value="1"/>
</dbReference>
<accession>W4P3J2</accession>
<protein>
    <recommendedName>
        <fullName evidence="4">Lipoprotein</fullName>
    </recommendedName>
</protein>
<sequence length="224" mass="25574">MKYIWTMCLSLLVCSCNTVKEDTIINEEYEKLFPPKEIEKPENKRGELTVQLCDPDLALENYKYPGTEMPEGAEQYKVTLVCRFNEIDRKGDLVDDQLVTARYEVKYINEKKKLVTITCGKKNQESAEEDDTEEGNDEDGDEGKNIDVMRNGQDLEITFTVYSGFPLYLSVRGVGPRNSNVKASIKAVSTDGLIEIPELNTNQYQNEEGPNMLRNPYCEYIVLP</sequence>
<dbReference type="AlphaFoldDB" id="W4P3J2"/>
<feature type="compositionally biased region" description="Acidic residues" evidence="1">
    <location>
        <begin position="126"/>
        <end position="141"/>
    </location>
</feature>
<name>W4P3J2_9BACE</name>
<dbReference type="EMBL" id="BAIQ01000002">
    <property type="protein sequence ID" value="GAE14247.1"/>
    <property type="molecule type" value="Genomic_DNA"/>
</dbReference>
<evidence type="ECO:0000256" key="1">
    <source>
        <dbReference type="SAM" id="MobiDB-lite"/>
    </source>
</evidence>
<evidence type="ECO:0000313" key="2">
    <source>
        <dbReference type="EMBL" id="GAE14247.1"/>
    </source>
</evidence>
<gene>
    <name evidence="2" type="ORF">JCM6292_359</name>
</gene>
<comment type="caution">
    <text evidence="2">The sequence shown here is derived from an EMBL/GenBank/DDBJ whole genome shotgun (WGS) entry which is preliminary data.</text>
</comment>
<proteinExistence type="predicted"/>
<reference evidence="2 3" key="1">
    <citation type="journal article" date="2014" name="Genome Announc.">
        <title>Draft Genome Sequences of Three Strains of Bacteroides pyogenes Isolated from a Cat and Swine.</title>
        <authorList>
            <person name="Sakamoto M."/>
            <person name="Oshima K."/>
            <person name="Suda W."/>
            <person name="Kitamura K."/>
            <person name="Iida T."/>
            <person name="Hattori M."/>
            <person name="Ohkuma M."/>
        </authorList>
    </citation>
    <scope>NUCLEOTIDE SEQUENCE [LARGE SCALE GENOMIC DNA]</scope>
    <source>
        <strain evidence="2 3">JCM 6292</strain>
    </source>
</reference>
<feature type="region of interest" description="Disordered" evidence="1">
    <location>
        <begin position="121"/>
        <end position="147"/>
    </location>
</feature>
<organism evidence="2 3">
    <name type="scientific">Bacteroides pyogenes JCM 6292</name>
    <dbReference type="NCBI Taxonomy" id="1235809"/>
    <lineage>
        <taxon>Bacteria</taxon>
        <taxon>Pseudomonadati</taxon>
        <taxon>Bacteroidota</taxon>
        <taxon>Bacteroidia</taxon>
        <taxon>Bacteroidales</taxon>
        <taxon>Bacteroidaceae</taxon>
        <taxon>Bacteroides</taxon>
    </lineage>
</organism>
<dbReference type="Proteomes" id="UP000018861">
    <property type="component" value="Unassembled WGS sequence"/>
</dbReference>
<evidence type="ECO:0008006" key="4">
    <source>
        <dbReference type="Google" id="ProtNLM"/>
    </source>
</evidence>
<evidence type="ECO:0000313" key="3">
    <source>
        <dbReference type="Proteomes" id="UP000018861"/>
    </source>
</evidence>